<dbReference type="eggNOG" id="KOG0192">
    <property type="taxonomic scope" value="Eukaryota"/>
</dbReference>
<evidence type="ECO:0000313" key="10">
    <source>
        <dbReference type="EMBL" id="EEH54111.1"/>
    </source>
</evidence>
<dbReference type="InterPro" id="IPR001245">
    <property type="entry name" value="Ser-Thr/Tyr_kinase_cat_dom"/>
</dbReference>
<dbReference type="InterPro" id="IPR000719">
    <property type="entry name" value="Prot_kinase_dom"/>
</dbReference>
<accession>C1N0Z2</accession>
<dbReference type="Proteomes" id="UP000001876">
    <property type="component" value="Unassembled WGS sequence"/>
</dbReference>
<organism evidence="11">
    <name type="scientific">Micromonas pusilla (strain CCMP1545)</name>
    <name type="common">Picoplanktonic green alga</name>
    <dbReference type="NCBI Taxonomy" id="564608"/>
    <lineage>
        <taxon>Eukaryota</taxon>
        <taxon>Viridiplantae</taxon>
        <taxon>Chlorophyta</taxon>
        <taxon>Mamiellophyceae</taxon>
        <taxon>Mamiellales</taxon>
        <taxon>Mamiellaceae</taxon>
        <taxon>Micromonas</taxon>
    </lineage>
</organism>
<dbReference type="InterPro" id="IPR008271">
    <property type="entry name" value="Ser/Thr_kinase_AS"/>
</dbReference>
<dbReference type="PANTHER" id="PTHR44329">
    <property type="entry name" value="SERINE/THREONINE-PROTEIN KINASE TNNI3K-RELATED"/>
    <property type="match status" value="1"/>
</dbReference>
<evidence type="ECO:0000313" key="11">
    <source>
        <dbReference type="Proteomes" id="UP000001876"/>
    </source>
</evidence>
<dbReference type="OrthoDB" id="6127067at2759"/>
<dbReference type="GeneID" id="9686921"/>
<proteinExistence type="inferred from homology"/>
<dbReference type="AlphaFoldDB" id="C1N0Z2"/>
<evidence type="ECO:0000256" key="1">
    <source>
        <dbReference type="ARBA" id="ARBA00022527"/>
    </source>
</evidence>
<feature type="compositionally biased region" description="Gly residues" evidence="8">
    <location>
        <begin position="314"/>
        <end position="324"/>
    </location>
</feature>
<dbReference type="EMBL" id="GG663744">
    <property type="protein sequence ID" value="EEH54111.1"/>
    <property type="molecule type" value="Genomic_DNA"/>
</dbReference>
<gene>
    <name evidence="10" type="ORF">MICPUCDRAFT_20149</name>
</gene>
<evidence type="ECO:0000256" key="2">
    <source>
        <dbReference type="ARBA" id="ARBA00022679"/>
    </source>
</evidence>
<dbReference type="OMA" id="WHWSAND"/>
<evidence type="ECO:0000256" key="3">
    <source>
        <dbReference type="ARBA" id="ARBA00022741"/>
    </source>
</evidence>
<dbReference type="RefSeq" id="XP_003061481.1">
    <property type="nucleotide sequence ID" value="XM_003061435.1"/>
</dbReference>
<evidence type="ECO:0000256" key="6">
    <source>
        <dbReference type="PROSITE-ProRule" id="PRU10141"/>
    </source>
</evidence>
<dbReference type="GO" id="GO:0004674">
    <property type="term" value="F:protein serine/threonine kinase activity"/>
    <property type="evidence" value="ECO:0007669"/>
    <property type="project" value="UniProtKB-KW"/>
</dbReference>
<dbReference type="SUPFAM" id="SSF56112">
    <property type="entry name" value="Protein kinase-like (PK-like)"/>
    <property type="match status" value="1"/>
</dbReference>
<feature type="binding site" evidence="6">
    <location>
        <position position="58"/>
    </location>
    <ligand>
        <name>ATP</name>
        <dbReference type="ChEBI" id="CHEBI:30616"/>
    </ligand>
</feature>
<dbReference type="GO" id="GO:0005524">
    <property type="term" value="F:ATP binding"/>
    <property type="evidence" value="ECO:0007669"/>
    <property type="project" value="UniProtKB-UniRule"/>
</dbReference>
<evidence type="ECO:0000259" key="9">
    <source>
        <dbReference type="PROSITE" id="PS50011"/>
    </source>
</evidence>
<dbReference type="Gene3D" id="3.30.200.20">
    <property type="entry name" value="Phosphorylase Kinase, domain 1"/>
    <property type="match status" value="1"/>
</dbReference>
<protein>
    <submittedName>
        <fullName evidence="10">Predicted protein</fullName>
    </submittedName>
</protein>
<keyword evidence="4" id="KW-0418">Kinase</keyword>
<keyword evidence="2" id="KW-0808">Transferase</keyword>
<keyword evidence="1 7" id="KW-0723">Serine/threonine-protein kinase</keyword>
<dbReference type="InterPro" id="IPR017441">
    <property type="entry name" value="Protein_kinase_ATP_BS"/>
</dbReference>
<dbReference type="Gene3D" id="1.10.510.10">
    <property type="entry name" value="Transferase(Phosphotransferase) domain 1"/>
    <property type="match status" value="1"/>
</dbReference>
<evidence type="ECO:0000256" key="8">
    <source>
        <dbReference type="SAM" id="MobiDB-lite"/>
    </source>
</evidence>
<reference evidence="10 11" key="1">
    <citation type="journal article" date="2009" name="Science">
        <title>Green evolution and dynamic adaptations revealed by genomes of the marine picoeukaryotes Micromonas.</title>
        <authorList>
            <person name="Worden A.Z."/>
            <person name="Lee J.H."/>
            <person name="Mock T."/>
            <person name="Rouze P."/>
            <person name="Simmons M.P."/>
            <person name="Aerts A.L."/>
            <person name="Allen A.E."/>
            <person name="Cuvelier M.L."/>
            <person name="Derelle E."/>
            <person name="Everett M.V."/>
            <person name="Foulon E."/>
            <person name="Grimwood J."/>
            <person name="Gundlach H."/>
            <person name="Henrissat B."/>
            <person name="Napoli C."/>
            <person name="McDonald S.M."/>
            <person name="Parker M.S."/>
            <person name="Rombauts S."/>
            <person name="Salamov A."/>
            <person name="Von Dassow P."/>
            <person name="Badger J.H."/>
            <person name="Coutinho P.M."/>
            <person name="Demir E."/>
            <person name="Dubchak I."/>
            <person name="Gentemann C."/>
            <person name="Eikrem W."/>
            <person name="Gready J.E."/>
            <person name="John U."/>
            <person name="Lanier W."/>
            <person name="Lindquist E.A."/>
            <person name="Lucas S."/>
            <person name="Mayer K.F."/>
            <person name="Moreau H."/>
            <person name="Not F."/>
            <person name="Otillar R."/>
            <person name="Panaud O."/>
            <person name="Pangilinan J."/>
            <person name="Paulsen I."/>
            <person name="Piegu B."/>
            <person name="Poliakov A."/>
            <person name="Robbens S."/>
            <person name="Schmutz J."/>
            <person name="Toulza E."/>
            <person name="Wyss T."/>
            <person name="Zelensky A."/>
            <person name="Zhou K."/>
            <person name="Armbrust E.V."/>
            <person name="Bhattacharya D."/>
            <person name="Goodenough U.W."/>
            <person name="Van de Peer Y."/>
            <person name="Grigoriev I.V."/>
        </authorList>
    </citation>
    <scope>NUCLEOTIDE SEQUENCE [LARGE SCALE GENOMIC DNA]</scope>
    <source>
        <strain evidence="10 11">CCMP1545</strain>
    </source>
</reference>
<sequence length="350" mass="38373">MDASVTSERFGGGVGGRGGGIEDWELLTTDVTVNELIGEGAFGEIRSGHWRGCPVAIKTLKTAVVTDQIAIKEFNREMAIWSKLVHPFIVQFLGVGYKAGQPPIMCCELMSGGSLQRRLHDLKLEGKNMNFDEGFRIAQNIASALTYMHSRRPFAVLHRDLKPANVLLTAEGVAKLADFGLSKMLSLYDHQFLMTGETGAYKYMAPEVFRHDFYGLKCDLYSFAIVAFELFEGLLTLRDPVSWAHRATGEEALRPGWAFMAAYGTRRCQMMTQLVEQCWHPDPNERPTCAVVSKIMRNIGRLSKYDKAEKSPGKAGGKRAGGPKGAKESGGAAPSKAEEEPAPSCGCVVM</sequence>
<keyword evidence="3 6" id="KW-0547">Nucleotide-binding</keyword>
<dbReference type="SMART" id="SM00220">
    <property type="entry name" value="S_TKc"/>
    <property type="match status" value="1"/>
</dbReference>
<evidence type="ECO:0000256" key="7">
    <source>
        <dbReference type="RuleBase" id="RU000304"/>
    </source>
</evidence>
<dbReference type="PROSITE" id="PS00108">
    <property type="entry name" value="PROTEIN_KINASE_ST"/>
    <property type="match status" value="1"/>
</dbReference>
<feature type="region of interest" description="Disordered" evidence="8">
    <location>
        <begin position="305"/>
        <end position="350"/>
    </location>
</feature>
<dbReference type="InterPro" id="IPR011009">
    <property type="entry name" value="Kinase-like_dom_sf"/>
</dbReference>
<keyword evidence="5 6" id="KW-0067">ATP-binding</keyword>
<keyword evidence="11" id="KW-1185">Reference proteome</keyword>
<dbReference type="FunFam" id="3.30.200.20:FF:000180">
    <property type="entry name" value="serine/threonine-protein kinase STY46-like"/>
    <property type="match status" value="1"/>
</dbReference>
<name>C1N0Z2_MICPC</name>
<evidence type="ECO:0000256" key="4">
    <source>
        <dbReference type="ARBA" id="ARBA00022777"/>
    </source>
</evidence>
<feature type="domain" description="Protein kinase" evidence="9">
    <location>
        <begin position="31"/>
        <end position="299"/>
    </location>
</feature>
<dbReference type="Pfam" id="PF07714">
    <property type="entry name" value="PK_Tyr_Ser-Thr"/>
    <property type="match status" value="1"/>
</dbReference>
<comment type="similarity">
    <text evidence="7">Belongs to the protein kinase superfamily.</text>
</comment>
<dbReference type="InterPro" id="IPR051681">
    <property type="entry name" value="Ser/Thr_Kinases-Pseudokinases"/>
</dbReference>
<evidence type="ECO:0000256" key="5">
    <source>
        <dbReference type="ARBA" id="ARBA00022840"/>
    </source>
</evidence>
<dbReference type="PROSITE" id="PS50011">
    <property type="entry name" value="PROTEIN_KINASE_DOM"/>
    <property type="match status" value="1"/>
</dbReference>
<dbReference type="STRING" id="564608.C1N0Z2"/>
<dbReference type="PROSITE" id="PS00107">
    <property type="entry name" value="PROTEIN_KINASE_ATP"/>
    <property type="match status" value="1"/>
</dbReference>
<dbReference type="PANTHER" id="PTHR44329:SF140">
    <property type="entry name" value="INACTIVE PROTEIN TYROSINE KINASE PTKL"/>
    <property type="match status" value="1"/>
</dbReference>
<dbReference type="KEGG" id="mpp:MICPUCDRAFT_20149"/>